<dbReference type="SUPFAM" id="SSF141072">
    <property type="entry name" value="CalX-like"/>
    <property type="match status" value="1"/>
</dbReference>
<dbReference type="InterPro" id="IPR038081">
    <property type="entry name" value="CalX-like_sf"/>
</dbReference>
<reference evidence="5 6" key="1">
    <citation type="submission" date="2024-05" db="EMBL/GenBank/DDBJ databases">
        <title>Genome sequencing and assembly of Indian major carp, Cirrhinus mrigala (Hamilton, 1822).</title>
        <authorList>
            <person name="Mohindra V."/>
            <person name="Chowdhury L.M."/>
            <person name="Lal K."/>
            <person name="Jena J.K."/>
        </authorList>
    </citation>
    <scope>NUCLEOTIDE SEQUENCE [LARGE SCALE GENOMIC DNA]</scope>
    <source>
        <strain evidence="5">CM1030</strain>
        <tissue evidence="5">Blood</tissue>
    </source>
</reference>
<keyword evidence="1" id="KW-0732">Signal</keyword>
<dbReference type="Proteomes" id="UP001529510">
    <property type="component" value="Unassembled WGS sequence"/>
</dbReference>
<feature type="domain" description="Calx-beta" evidence="4">
    <location>
        <begin position="22"/>
        <end position="64"/>
    </location>
</feature>
<protein>
    <recommendedName>
        <fullName evidence="4">Calx-beta domain-containing protein</fullName>
    </recommendedName>
</protein>
<name>A0ABD0Q9S0_CIRMR</name>
<dbReference type="Pfam" id="PF03160">
    <property type="entry name" value="Calx-beta"/>
    <property type="match status" value="1"/>
</dbReference>
<feature type="non-terminal residue" evidence="5">
    <location>
        <position position="1"/>
    </location>
</feature>
<gene>
    <name evidence="5" type="ORF">M9458_021976</name>
</gene>
<accession>A0ABD0Q9S0</accession>
<evidence type="ECO:0000259" key="4">
    <source>
        <dbReference type="Pfam" id="PF03160"/>
    </source>
</evidence>
<dbReference type="AlphaFoldDB" id="A0ABD0Q9S0"/>
<feature type="non-terminal residue" evidence="5">
    <location>
        <position position="83"/>
    </location>
</feature>
<proteinExistence type="predicted"/>
<evidence type="ECO:0000256" key="1">
    <source>
        <dbReference type="ARBA" id="ARBA00022729"/>
    </source>
</evidence>
<dbReference type="Gene3D" id="2.60.40.2030">
    <property type="match status" value="1"/>
</dbReference>
<comment type="caution">
    <text evidence="5">The sequence shown here is derived from an EMBL/GenBank/DDBJ whole genome shotgun (WGS) entry which is preliminary data.</text>
</comment>
<evidence type="ECO:0000256" key="3">
    <source>
        <dbReference type="ARBA" id="ARBA00022837"/>
    </source>
</evidence>
<keyword evidence="6" id="KW-1185">Reference proteome</keyword>
<dbReference type="PANTHER" id="PTHR45739:SF8">
    <property type="entry name" value="FRAS1-RELATED EXTRACELLULAR MATRIX PROTEIN 1"/>
    <property type="match status" value="1"/>
</dbReference>
<evidence type="ECO:0000313" key="6">
    <source>
        <dbReference type="Proteomes" id="UP001529510"/>
    </source>
</evidence>
<evidence type="ECO:0000313" key="5">
    <source>
        <dbReference type="EMBL" id="KAL0182601.1"/>
    </source>
</evidence>
<organism evidence="5 6">
    <name type="scientific">Cirrhinus mrigala</name>
    <name type="common">Mrigala</name>
    <dbReference type="NCBI Taxonomy" id="683832"/>
    <lineage>
        <taxon>Eukaryota</taxon>
        <taxon>Metazoa</taxon>
        <taxon>Chordata</taxon>
        <taxon>Craniata</taxon>
        <taxon>Vertebrata</taxon>
        <taxon>Euteleostomi</taxon>
        <taxon>Actinopterygii</taxon>
        <taxon>Neopterygii</taxon>
        <taxon>Teleostei</taxon>
        <taxon>Ostariophysi</taxon>
        <taxon>Cypriniformes</taxon>
        <taxon>Cyprinidae</taxon>
        <taxon>Labeoninae</taxon>
        <taxon>Labeonini</taxon>
        <taxon>Cirrhinus</taxon>
    </lineage>
</organism>
<dbReference type="PANTHER" id="PTHR45739">
    <property type="entry name" value="MATRIX PROTEIN, PUTATIVE-RELATED"/>
    <property type="match status" value="1"/>
</dbReference>
<sequence>SATGTVPTSVLSYSDYISRPEEQASILRFDKDETEKHCRVVIIDDSLYEGEESFNVTLSMPMGGRLGPEYPTAHIRILPDHDD</sequence>
<evidence type="ECO:0000256" key="2">
    <source>
        <dbReference type="ARBA" id="ARBA00022737"/>
    </source>
</evidence>
<keyword evidence="2" id="KW-0677">Repeat</keyword>
<dbReference type="InterPro" id="IPR003644">
    <property type="entry name" value="Calx_beta"/>
</dbReference>
<dbReference type="EMBL" id="JAMKFB020000010">
    <property type="protein sequence ID" value="KAL0182601.1"/>
    <property type="molecule type" value="Genomic_DNA"/>
</dbReference>
<keyword evidence="3" id="KW-0106">Calcium</keyword>
<dbReference type="InterPro" id="IPR051561">
    <property type="entry name" value="FRAS1_ECM"/>
</dbReference>